<reference evidence="3" key="1">
    <citation type="journal article" date="2017" name="Nat. Ecol. Evol.">
        <title>Genome expansion and lineage-specific genetic innovations in the forest pathogenic fungi Armillaria.</title>
        <authorList>
            <person name="Sipos G."/>
            <person name="Prasanna A.N."/>
            <person name="Walter M.C."/>
            <person name="O'Connor E."/>
            <person name="Balint B."/>
            <person name="Krizsan K."/>
            <person name="Kiss B."/>
            <person name="Hess J."/>
            <person name="Varga T."/>
            <person name="Slot J."/>
            <person name="Riley R."/>
            <person name="Boka B."/>
            <person name="Rigling D."/>
            <person name="Barry K."/>
            <person name="Lee J."/>
            <person name="Mihaltcheva S."/>
            <person name="LaButti K."/>
            <person name="Lipzen A."/>
            <person name="Waldron R."/>
            <person name="Moloney N.M."/>
            <person name="Sperisen C."/>
            <person name="Kredics L."/>
            <person name="Vagvoelgyi C."/>
            <person name="Patrignani A."/>
            <person name="Fitzpatrick D."/>
            <person name="Nagy I."/>
            <person name="Doyle S."/>
            <person name="Anderson J.B."/>
            <person name="Grigoriev I.V."/>
            <person name="Gueldener U."/>
            <person name="Muensterkoetter M."/>
            <person name="Nagy L.G."/>
        </authorList>
    </citation>
    <scope>NUCLEOTIDE SEQUENCE [LARGE SCALE GENOMIC DNA]</scope>
    <source>
        <strain evidence="3">Ar21-2</strain>
    </source>
</reference>
<gene>
    <name evidence="2" type="ORF">ARMGADRAFT_1027428</name>
</gene>
<keyword evidence="3" id="KW-1185">Reference proteome</keyword>
<evidence type="ECO:0000313" key="2">
    <source>
        <dbReference type="EMBL" id="PBK96328.1"/>
    </source>
</evidence>
<protein>
    <submittedName>
        <fullName evidence="2">Uncharacterized protein</fullName>
    </submittedName>
</protein>
<feature type="region of interest" description="Disordered" evidence="1">
    <location>
        <begin position="82"/>
        <end position="104"/>
    </location>
</feature>
<dbReference type="InParanoid" id="A0A2H3DZP1"/>
<sequence>MTTFPSSIPRHQNPYSIKAGKVQTSLPLTIMTIAQHDPVSPATLPFTLDDIARNPKSSTSPYDNAGAIAVWKWGHAKMTAVDPARGSSSNTEWKKKSRTVDSDESEILSPGYRLSRTSRNQSYDKLSCLLESWNLLISQRGSFVRQICVQERDGGGHGKIGEGKGGVTFARKRQRFDPKYVEGAPRMCLHPVNVASGITDDLYYDSYSKWRRHKPPSEAFQTRFETDGSVNQDIIPIEDYQWLAASTRRVPGNRHTDASTEAFMRTGCPVPLGSTAALPSNYGSIRGIYVPRERSSRSAVCVHVFEASRRNRQYSVYGGEEVPSTRDIHESSAIHTIHCLLEQVISERNVATDVEHTSPEDVGDFVTSEGKMVISRKDFKPDRFDGLRKCWAAKTPTMISVAVGQLNPRVHSTNDGWLGLSYAWTCRLRVLLVLSGVFSWRTGRRAELFLVKCFDPIKKDDPQDRHVLVPLPDSVLPLQSDLGEAEKKGREKWQDRPGCHADGLTGHSGWKATTVVDGWLEARYDLERERILSDGTVAGEDEQARIGAVNPSQSL</sequence>
<proteinExistence type="predicted"/>
<organism evidence="2 3">
    <name type="scientific">Armillaria gallica</name>
    <name type="common">Bulbous honey fungus</name>
    <name type="synonym">Armillaria bulbosa</name>
    <dbReference type="NCBI Taxonomy" id="47427"/>
    <lineage>
        <taxon>Eukaryota</taxon>
        <taxon>Fungi</taxon>
        <taxon>Dikarya</taxon>
        <taxon>Basidiomycota</taxon>
        <taxon>Agaricomycotina</taxon>
        <taxon>Agaricomycetes</taxon>
        <taxon>Agaricomycetidae</taxon>
        <taxon>Agaricales</taxon>
        <taxon>Marasmiineae</taxon>
        <taxon>Physalacriaceae</taxon>
        <taxon>Armillaria</taxon>
    </lineage>
</organism>
<accession>A0A2H3DZP1</accession>
<dbReference type="AlphaFoldDB" id="A0A2H3DZP1"/>
<dbReference type="EMBL" id="KZ293650">
    <property type="protein sequence ID" value="PBK96328.1"/>
    <property type="molecule type" value="Genomic_DNA"/>
</dbReference>
<evidence type="ECO:0000256" key="1">
    <source>
        <dbReference type="SAM" id="MobiDB-lite"/>
    </source>
</evidence>
<evidence type="ECO:0000313" key="3">
    <source>
        <dbReference type="Proteomes" id="UP000217790"/>
    </source>
</evidence>
<feature type="compositionally biased region" description="Basic and acidic residues" evidence="1">
    <location>
        <begin position="92"/>
        <end position="101"/>
    </location>
</feature>
<dbReference type="OrthoDB" id="10478589at2759"/>
<dbReference type="Proteomes" id="UP000217790">
    <property type="component" value="Unassembled WGS sequence"/>
</dbReference>
<name>A0A2H3DZP1_ARMGA</name>